<dbReference type="NCBIfam" id="TIGR00254">
    <property type="entry name" value="GGDEF"/>
    <property type="match status" value="1"/>
</dbReference>
<dbReference type="SUPFAM" id="SSF141868">
    <property type="entry name" value="EAL domain-like"/>
    <property type="match status" value="1"/>
</dbReference>
<dbReference type="Gene3D" id="3.20.20.450">
    <property type="entry name" value="EAL domain"/>
    <property type="match status" value="1"/>
</dbReference>
<dbReference type="NCBIfam" id="TIGR00229">
    <property type="entry name" value="sensory_box"/>
    <property type="match status" value="1"/>
</dbReference>
<dbReference type="SMART" id="SM00091">
    <property type="entry name" value="PAS"/>
    <property type="match status" value="1"/>
</dbReference>
<dbReference type="Gene3D" id="3.30.450.20">
    <property type="entry name" value="PAS domain"/>
    <property type="match status" value="1"/>
</dbReference>
<dbReference type="SMART" id="SM00267">
    <property type="entry name" value="GGDEF"/>
    <property type="match status" value="1"/>
</dbReference>
<dbReference type="InterPro" id="IPR029787">
    <property type="entry name" value="Nucleotide_cyclase"/>
</dbReference>
<evidence type="ECO:0000313" key="6">
    <source>
        <dbReference type="Proteomes" id="UP000199501"/>
    </source>
</evidence>
<accession>A0A1G6LF72</accession>
<feature type="domain" description="PAS" evidence="1">
    <location>
        <begin position="151"/>
        <end position="221"/>
    </location>
</feature>
<organism evidence="5 6">
    <name type="scientific">Actinokineospora iranica</name>
    <dbReference type="NCBI Taxonomy" id="1271860"/>
    <lineage>
        <taxon>Bacteria</taxon>
        <taxon>Bacillati</taxon>
        <taxon>Actinomycetota</taxon>
        <taxon>Actinomycetes</taxon>
        <taxon>Pseudonocardiales</taxon>
        <taxon>Pseudonocardiaceae</taxon>
        <taxon>Actinokineospora</taxon>
    </lineage>
</organism>
<feature type="domain" description="EAL" evidence="3">
    <location>
        <begin position="455"/>
        <end position="701"/>
    </location>
</feature>
<dbReference type="InterPro" id="IPR001610">
    <property type="entry name" value="PAC"/>
</dbReference>
<dbReference type="Pfam" id="PF08447">
    <property type="entry name" value="PAS_3"/>
    <property type="match status" value="1"/>
</dbReference>
<dbReference type="InterPro" id="IPR052155">
    <property type="entry name" value="Biofilm_reg_signaling"/>
</dbReference>
<dbReference type="PANTHER" id="PTHR44757">
    <property type="entry name" value="DIGUANYLATE CYCLASE DGCP"/>
    <property type="match status" value="1"/>
</dbReference>
<dbReference type="Gene3D" id="3.30.70.270">
    <property type="match status" value="1"/>
</dbReference>
<dbReference type="PROSITE" id="PS50113">
    <property type="entry name" value="PAC"/>
    <property type="match status" value="1"/>
</dbReference>
<dbReference type="SUPFAM" id="SSF55785">
    <property type="entry name" value="PYP-like sensor domain (PAS domain)"/>
    <property type="match status" value="1"/>
</dbReference>
<dbReference type="InterPro" id="IPR035965">
    <property type="entry name" value="PAS-like_dom_sf"/>
</dbReference>
<dbReference type="STRING" id="1271860.SAMN05216174_10249"/>
<dbReference type="PROSITE" id="PS50112">
    <property type="entry name" value="PAS"/>
    <property type="match status" value="1"/>
</dbReference>
<gene>
    <name evidence="5" type="ORF">SAMN05216174_10249</name>
</gene>
<dbReference type="EMBL" id="FMZZ01000002">
    <property type="protein sequence ID" value="SDC42072.1"/>
    <property type="molecule type" value="Genomic_DNA"/>
</dbReference>
<dbReference type="CDD" id="cd00130">
    <property type="entry name" value="PAS"/>
    <property type="match status" value="1"/>
</dbReference>
<protein>
    <submittedName>
        <fullName evidence="5">PAS domain S-box-containing protein/diguanylate cyclase (GGDEF) domain-containing protein</fullName>
    </submittedName>
</protein>
<feature type="domain" description="GGDEF" evidence="4">
    <location>
        <begin position="308"/>
        <end position="446"/>
    </location>
</feature>
<dbReference type="InterPro" id="IPR035919">
    <property type="entry name" value="EAL_sf"/>
</dbReference>
<evidence type="ECO:0000259" key="3">
    <source>
        <dbReference type="PROSITE" id="PS50883"/>
    </source>
</evidence>
<dbReference type="InterPro" id="IPR001633">
    <property type="entry name" value="EAL_dom"/>
</dbReference>
<sequence length="701" mass="76285">MDRAELANRWADLARRWAAALTQVVYVPRSRDAIERDLADLLGALAGCLRADADPASAAAVGKRLVEAGFHNPVCVRASIDLLAPELPRLAERADQSDVDGSVESSLLPVFAAIAAGFAEATRDRLFFEQEDLRGALMRAKENVERDLRASEARFSEVFATSSLGMVISDPGGGVARANKALEDMLGHDPGTLFRKRLDDLFHPDERDYLRSRYSDLLTAKHPGRDQLHERTRLVRADGETVWVRIAVSVLRDRDGQPDHHVTMVQDISDLHLLEHQISHQGTHDPLTGLRNRQSFVTRLEEALGAGADLSVFHLGLDDFAVVNDGIGREAGDHLLRHVAACLSMVVAEHAGAAHPGVVARIAGDEFAILLHHGPDTDVGAVATAINEVLSEPTYVGGDGIAASATIAVVRLPAPDTEPGDLLRATDIAVRRLKAAGRRQWCLVDPEQNRRFREHYRLAASIPGAWENGELDVEFEPVVLTDRREAMAARALLRWTHPTQGVIDHRRCHEVLLDTGLGVPLGHWLLQHAAERLVALRERTGAAPRLYVELTAEQSADPDLIAAVRRALAESGLSAEELEIGMPVDSLCMADSQAEDNLGVLVELGVRSVLTGFGRTRGDLACVEDLPIQTVRMADLVVARLVEPRPEALFTRAIRDLVPMVRDTGVSVMVAGMETAAQVEWWTEAGADRASGPVFGEFPAV</sequence>
<dbReference type="PROSITE" id="PS50887">
    <property type="entry name" value="GGDEF"/>
    <property type="match status" value="1"/>
</dbReference>
<dbReference type="InterPro" id="IPR043128">
    <property type="entry name" value="Rev_trsase/Diguanyl_cyclase"/>
</dbReference>
<name>A0A1G6LF72_9PSEU</name>
<evidence type="ECO:0000259" key="1">
    <source>
        <dbReference type="PROSITE" id="PS50112"/>
    </source>
</evidence>
<proteinExistence type="predicted"/>
<dbReference type="Pfam" id="PF00990">
    <property type="entry name" value="GGDEF"/>
    <property type="match status" value="1"/>
</dbReference>
<dbReference type="Pfam" id="PF00563">
    <property type="entry name" value="EAL"/>
    <property type="match status" value="1"/>
</dbReference>
<keyword evidence="6" id="KW-1185">Reference proteome</keyword>
<feature type="domain" description="PAC" evidence="2">
    <location>
        <begin position="228"/>
        <end position="280"/>
    </location>
</feature>
<dbReference type="RefSeq" id="WP_091448862.1">
    <property type="nucleotide sequence ID" value="NZ_FMZZ01000002.1"/>
</dbReference>
<reference evidence="6" key="1">
    <citation type="submission" date="2016-10" db="EMBL/GenBank/DDBJ databases">
        <authorList>
            <person name="Varghese N."/>
            <person name="Submissions S."/>
        </authorList>
    </citation>
    <scope>NUCLEOTIDE SEQUENCE [LARGE SCALE GENOMIC DNA]</scope>
    <source>
        <strain evidence="6">IBRC-M 10403</strain>
    </source>
</reference>
<dbReference type="OrthoDB" id="23692at2"/>
<dbReference type="PROSITE" id="PS50883">
    <property type="entry name" value="EAL"/>
    <property type="match status" value="1"/>
</dbReference>
<dbReference type="InterPro" id="IPR000014">
    <property type="entry name" value="PAS"/>
</dbReference>
<dbReference type="CDD" id="cd01949">
    <property type="entry name" value="GGDEF"/>
    <property type="match status" value="1"/>
</dbReference>
<dbReference type="InterPro" id="IPR000160">
    <property type="entry name" value="GGDEF_dom"/>
</dbReference>
<dbReference type="SUPFAM" id="SSF55073">
    <property type="entry name" value="Nucleotide cyclase"/>
    <property type="match status" value="1"/>
</dbReference>
<evidence type="ECO:0000259" key="4">
    <source>
        <dbReference type="PROSITE" id="PS50887"/>
    </source>
</evidence>
<evidence type="ECO:0000259" key="2">
    <source>
        <dbReference type="PROSITE" id="PS50113"/>
    </source>
</evidence>
<dbReference type="Proteomes" id="UP000199501">
    <property type="component" value="Unassembled WGS sequence"/>
</dbReference>
<evidence type="ECO:0000313" key="5">
    <source>
        <dbReference type="EMBL" id="SDC42072.1"/>
    </source>
</evidence>
<dbReference type="CDD" id="cd01948">
    <property type="entry name" value="EAL"/>
    <property type="match status" value="1"/>
</dbReference>
<dbReference type="InterPro" id="IPR013655">
    <property type="entry name" value="PAS_fold_3"/>
</dbReference>
<dbReference type="AlphaFoldDB" id="A0A1G6LF72"/>
<dbReference type="InterPro" id="IPR000700">
    <property type="entry name" value="PAS-assoc_C"/>
</dbReference>
<dbReference type="PANTHER" id="PTHR44757:SF2">
    <property type="entry name" value="BIOFILM ARCHITECTURE MAINTENANCE PROTEIN MBAA"/>
    <property type="match status" value="1"/>
</dbReference>
<dbReference type="SMART" id="SM00052">
    <property type="entry name" value="EAL"/>
    <property type="match status" value="1"/>
</dbReference>
<dbReference type="SMART" id="SM00086">
    <property type="entry name" value="PAC"/>
    <property type="match status" value="1"/>
</dbReference>